<proteinExistence type="inferred from homology"/>
<comment type="similarity">
    <text evidence="1">Belongs to the ComF/GntX family.</text>
</comment>
<evidence type="ECO:0000313" key="2">
    <source>
        <dbReference type="EMBL" id="GES38433.1"/>
    </source>
</evidence>
<dbReference type="PANTHER" id="PTHR47505:SF1">
    <property type="entry name" value="DNA UTILIZATION PROTEIN YHGH"/>
    <property type="match status" value="1"/>
</dbReference>
<dbReference type="InterPro" id="IPR000836">
    <property type="entry name" value="PRTase_dom"/>
</dbReference>
<protein>
    <submittedName>
        <fullName evidence="2">Competence protein F homolog, phosphoribosyltransferase domain</fullName>
    </submittedName>
</protein>
<dbReference type="InterPro" id="IPR051910">
    <property type="entry name" value="ComF/GntX_DNA_util-trans"/>
</dbReference>
<dbReference type="CDD" id="cd06223">
    <property type="entry name" value="PRTases_typeI"/>
    <property type="match status" value="1"/>
</dbReference>
<dbReference type="PANTHER" id="PTHR47505">
    <property type="entry name" value="DNA UTILIZATION PROTEIN YHGH"/>
    <property type="match status" value="1"/>
</dbReference>
<dbReference type="SUPFAM" id="SSF53271">
    <property type="entry name" value="PRTase-like"/>
    <property type="match status" value="1"/>
</dbReference>
<organism evidence="2 3">
    <name type="scientific">Rhodococcus aetherivorans</name>
    <dbReference type="NCBI Taxonomy" id="191292"/>
    <lineage>
        <taxon>Bacteria</taxon>
        <taxon>Bacillati</taxon>
        <taxon>Actinomycetota</taxon>
        <taxon>Actinomycetes</taxon>
        <taxon>Mycobacteriales</taxon>
        <taxon>Nocardiaceae</taxon>
        <taxon>Rhodococcus</taxon>
    </lineage>
</organism>
<reference evidence="2 3" key="1">
    <citation type="journal article" date="2018" name="Biodegradation">
        <title>1,4-Dioxane degradation characteristics of Rhodococcus aetherivorans JCM 14343.</title>
        <authorList>
            <person name="Inoue D."/>
            <person name="Tsunoda T."/>
            <person name="Yamamoto N."/>
            <person name="Ike M."/>
            <person name="Sei K."/>
        </authorList>
    </citation>
    <scope>NUCLEOTIDE SEQUENCE [LARGE SCALE GENOMIC DNA]</scope>
    <source>
        <strain evidence="2 3">JCM 14343</strain>
    </source>
</reference>
<dbReference type="Proteomes" id="UP000325466">
    <property type="component" value="Unassembled WGS sequence"/>
</dbReference>
<accession>A0ABQ0YPA7</accession>
<evidence type="ECO:0000256" key="1">
    <source>
        <dbReference type="ARBA" id="ARBA00008007"/>
    </source>
</evidence>
<keyword evidence="2" id="KW-0328">Glycosyltransferase</keyword>
<name>A0ABQ0YPA7_9NOCA</name>
<dbReference type="GO" id="GO:0016757">
    <property type="term" value="F:glycosyltransferase activity"/>
    <property type="evidence" value="ECO:0007669"/>
    <property type="project" value="UniProtKB-KW"/>
</dbReference>
<keyword evidence="3" id="KW-1185">Reference proteome</keyword>
<dbReference type="Gene3D" id="3.40.50.2020">
    <property type="match status" value="1"/>
</dbReference>
<keyword evidence="2" id="KW-0808">Transferase</keyword>
<sequence>MLTSLLDLVLPVECGGCGLAGVGWCRRCARELADVPARVRPRVDPDVPVWALGPYRGARRRAVIAAKEHGRRDLAGPLGLALATAVSRLRRWGELPAGPVVVVPAPTRARAARSRGGDPVTRAARVAAGHDRRLEVCGLLGTGRGVRDSVGLSAAQRQRNLAGRVRIRTAAGPPPGAAVLLVDDVVTTGATAAESVRVLRAAGHRPCGVLVIAAA</sequence>
<gene>
    <name evidence="2" type="ORF">RAJCM14343_3698</name>
</gene>
<comment type="caution">
    <text evidence="2">The sequence shown here is derived from an EMBL/GenBank/DDBJ whole genome shotgun (WGS) entry which is preliminary data.</text>
</comment>
<dbReference type="InterPro" id="IPR029057">
    <property type="entry name" value="PRTase-like"/>
</dbReference>
<evidence type="ECO:0000313" key="3">
    <source>
        <dbReference type="Proteomes" id="UP000325466"/>
    </source>
</evidence>
<dbReference type="RefSeq" id="WP_152103905.1">
    <property type="nucleotide sequence ID" value="NZ_BAAAYP010000019.1"/>
</dbReference>
<dbReference type="EMBL" id="BLAH01000094">
    <property type="protein sequence ID" value="GES38433.1"/>
    <property type="molecule type" value="Genomic_DNA"/>
</dbReference>